<gene>
    <name evidence="2" type="ORF">FC85_GL002054</name>
</gene>
<dbReference type="Proteomes" id="UP000052013">
    <property type="component" value="Unassembled WGS sequence"/>
</dbReference>
<protein>
    <submittedName>
        <fullName evidence="2">Aggregation promoting protein</fullName>
    </submittedName>
</protein>
<dbReference type="AlphaFoldDB" id="A0A0R1SAX1"/>
<feature type="signal peptide" evidence="1">
    <location>
        <begin position="1"/>
        <end position="31"/>
    </location>
</feature>
<sequence length="215" mass="23527">MKLSKTGIVLLSSLVLSGLGMVTLDNPTVKANVTPTVVTTTNDSNDTTGTDPQIDQQGIVPVANEDNNTLQQVANNNNVDLSTLESLNGNVDPNQPLPDGTPIYLPQNQIASANSLDAEDATSAKSGLSEAQWEEFYESYSKANRDAKIWIAKHESGFSYSARNGQYIGRFQLTSSYLNGDYSVENQERTADKYVSNRYGSWTAAKAHWEAYGWY</sequence>
<dbReference type="RefSeq" id="WP_147008598.1">
    <property type="nucleotide sequence ID" value="NZ_AZEY01000108.1"/>
</dbReference>
<proteinExistence type="predicted"/>
<dbReference type="STRING" id="1423739.FC85_GL002054"/>
<organism evidence="2 3">
    <name type="scientific">Lentilactobacillus diolivorans DSM 14421</name>
    <dbReference type="NCBI Taxonomy" id="1423739"/>
    <lineage>
        <taxon>Bacteria</taxon>
        <taxon>Bacillati</taxon>
        <taxon>Bacillota</taxon>
        <taxon>Bacilli</taxon>
        <taxon>Lactobacillales</taxon>
        <taxon>Lactobacillaceae</taxon>
        <taxon>Lentilactobacillus</taxon>
    </lineage>
</organism>
<dbReference type="PATRIC" id="fig|1423739.3.peg.2140"/>
<name>A0A0R1SAX1_9LACO</name>
<comment type="caution">
    <text evidence="2">The sequence shown here is derived from an EMBL/GenBank/DDBJ whole genome shotgun (WGS) entry which is preliminary data.</text>
</comment>
<feature type="chain" id="PRO_5006410434" evidence="1">
    <location>
        <begin position="32"/>
        <end position="215"/>
    </location>
</feature>
<evidence type="ECO:0000256" key="1">
    <source>
        <dbReference type="SAM" id="SignalP"/>
    </source>
</evidence>
<dbReference type="EMBL" id="AZEY01000108">
    <property type="protein sequence ID" value="KRL62539.1"/>
    <property type="molecule type" value="Genomic_DNA"/>
</dbReference>
<reference evidence="2 3" key="1">
    <citation type="journal article" date="2015" name="Genome Announc.">
        <title>Expanding the biotechnology potential of lactobacilli through comparative genomics of 213 strains and associated genera.</title>
        <authorList>
            <person name="Sun Z."/>
            <person name="Harris H.M."/>
            <person name="McCann A."/>
            <person name="Guo C."/>
            <person name="Argimon S."/>
            <person name="Zhang W."/>
            <person name="Yang X."/>
            <person name="Jeffery I.B."/>
            <person name="Cooney J.C."/>
            <person name="Kagawa T.F."/>
            <person name="Liu W."/>
            <person name="Song Y."/>
            <person name="Salvetti E."/>
            <person name="Wrobel A."/>
            <person name="Rasinkangas P."/>
            <person name="Parkhill J."/>
            <person name="Rea M.C."/>
            <person name="O'Sullivan O."/>
            <person name="Ritari J."/>
            <person name="Douillard F.P."/>
            <person name="Paul Ross R."/>
            <person name="Yang R."/>
            <person name="Briner A.E."/>
            <person name="Felis G.E."/>
            <person name="de Vos W.M."/>
            <person name="Barrangou R."/>
            <person name="Klaenhammer T.R."/>
            <person name="Caufield P.W."/>
            <person name="Cui Y."/>
            <person name="Zhang H."/>
            <person name="O'Toole P.W."/>
        </authorList>
    </citation>
    <scope>NUCLEOTIDE SEQUENCE [LARGE SCALE GENOMIC DNA]</scope>
    <source>
        <strain evidence="2 3">DSM 14421</strain>
    </source>
</reference>
<evidence type="ECO:0000313" key="2">
    <source>
        <dbReference type="EMBL" id="KRL62539.1"/>
    </source>
</evidence>
<evidence type="ECO:0000313" key="3">
    <source>
        <dbReference type="Proteomes" id="UP000052013"/>
    </source>
</evidence>
<accession>A0A0R1SAX1</accession>
<keyword evidence="1" id="KW-0732">Signal</keyword>